<dbReference type="PROSITE" id="PS50109">
    <property type="entry name" value="HIS_KIN"/>
    <property type="match status" value="1"/>
</dbReference>
<reference evidence="7" key="1">
    <citation type="submission" date="2020-09" db="EMBL/GenBank/DDBJ databases">
        <authorList>
            <person name="Kim M.K."/>
        </authorList>
    </citation>
    <scope>NUCLEOTIDE SEQUENCE</scope>
    <source>
        <strain evidence="7">BT664</strain>
    </source>
</reference>
<keyword evidence="4" id="KW-0812">Transmembrane</keyword>
<dbReference type="CDD" id="cd00082">
    <property type="entry name" value="HisKA"/>
    <property type="match status" value="1"/>
</dbReference>
<evidence type="ECO:0000313" key="7">
    <source>
        <dbReference type="EMBL" id="MBD2770391.1"/>
    </source>
</evidence>
<name>A0A927BGB9_9BACT</name>
<dbReference type="SUPFAM" id="SSF47384">
    <property type="entry name" value="Homodimeric domain of signal transducing histidine kinase"/>
    <property type="match status" value="1"/>
</dbReference>
<dbReference type="Gene3D" id="3.30.565.10">
    <property type="entry name" value="Histidine kinase-like ATPase, C-terminal domain"/>
    <property type="match status" value="1"/>
</dbReference>
<dbReference type="EC" id="2.7.13.3" evidence="2"/>
<dbReference type="GO" id="GO:0000155">
    <property type="term" value="F:phosphorelay sensor kinase activity"/>
    <property type="evidence" value="ECO:0007669"/>
    <property type="project" value="InterPro"/>
</dbReference>
<dbReference type="SMART" id="SM00388">
    <property type="entry name" value="HisKA"/>
    <property type="match status" value="1"/>
</dbReference>
<feature type="chain" id="PRO_5037939783" description="histidine kinase" evidence="5">
    <location>
        <begin position="20"/>
        <end position="747"/>
    </location>
</feature>
<keyword evidence="4" id="KW-1133">Transmembrane helix</keyword>
<keyword evidence="5" id="KW-0732">Signal</keyword>
<keyword evidence="4" id="KW-0472">Membrane</keyword>
<keyword evidence="3" id="KW-0597">Phosphoprotein</keyword>
<comment type="caution">
    <text evidence="7">The sequence shown here is derived from an EMBL/GenBank/DDBJ whole genome shotgun (WGS) entry which is preliminary data.</text>
</comment>
<organism evidence="7 8">
    <name type="scientific">Hymenobacter montanus</name>
    <dbReference type="NCBI Taxonomy" id="2771359"/>
    <lineage>
        <taxon>Bacteria</taxon>
        <taxon>Pseudomonadati</taxon>
        <taxon>Bacteroidota</taxon>
        <taxon>Cytophagia</taxon>
        <taxon>Cytophagales</taxon>
        <taxon>Hymenobacteraceae</taxon>
        <taxon>Hymenobacter</taxon>
    </lineage>
</organism>
<feature type="signal peptide" evidence="5">
    <location>
        <begin position="1"/>
        <end position="19"/>
    </location>
</feature>
<evidence type="ECO:0000256" key="5">
    <source>
        <dbReference type="SAM" id="SignalP"/>
    </source>
</evidence>
<dbReference type="PANTHER" id="PTHR43065:SF42">
    <property type="entry name" value="TWO-COMPONENT SENSOR PPRA"/>
    <property type="match status" value="1"/>
</dbReference>
<dbReference type="InterPro" id="IPR005467">
    <property type="entry name" value="His_kinase_dom"/>
</dbReference>
<dbReference type="Gene3D" id="1.25.40.10">
    <property type="entry name" value="Tetratricopeptide repeat domain"/>
    <property type="match status" value="1"/>
</dbReference>
<dbReference type="Gene3D" id="1.10.287.130">
    <property type="match status" value="1"/>
</dbReference>
<dbReference type="Pfam" id="PF00512">
    <property type="entry name" value="HisKA"/>
    <property type="match status" value="1"/>
</dbReference>
<accession>A0A927BGB9</accession>
<evidence type="ECO:0000256" key="2">
    <source>
        <dbReference type="ARBA" id="ARBA00012438"/>
    </source>
</evidence>
<comment type="catalytic activity">
    <reaction evidence="1">
        <text>ATP + protein L-histidine = ADP + protein N-phospho-L-histidine.</text>
        <dbReference type="EC" id="2.7.13.3"/>
    </reaction>
</comment>
<dbReference type="SMART" id="SM00387">
    <property type="entry name" value="HATPase_c"/>
    <property type="match status" value="1"/>
</dbReference>
<dbReference type="PANTHER" id="PTHR43065">
    <property type="entry name" value="SENSOR HISTIDINE KINASE"/>
    <property type="match status" value="1"/>
</dbReference>
<proteinExistence type="predicted"/>
<dbReference type="SUPFAM" id="SSF48452">
    <property type="entry name" value="TPR-like"/>
    <property type="match status" value="2"/>
</dbReference>
<sequence>MKWMLTVLAAWAISGPLLAKQRYWEADYDSLARTLPRQTTDAARLRTIAHLLDLHPTNSQALPLLNQLLGLNQRLHELNAGPYYRLRAGLLLRQQGKAVAALDTMKAAVAGFDQLGQPIPWLLMDLVRFYNQLNGMKARKQYYEEKLAYYRVRGAVENITACYVSQAAYYQRVGDYNQAINNSLRAADFAQQFSRRIYINELLITGSIYAEWGNISKAVQYLSKARALPQFRRVQGQSRVYTFVALSKLYLHERQYPAALQAADSALAVQVPETQEQGMAQAYGLVQKAAVLLQMQQVAPAGQLLKRAQQFDDSLHLPMSDKPGEFELDATWAQYYTARQEYDRAETHWRRAYEKATAAKIDRLRSKYLHQLAAFNDARGKPAAAQRYSRAYIAMADTFNATQAAFHVAQYEGERVEQAQNAQINALRQAQAVQNERLRLGSWLLFGALLTVLLVSGLGLFIYWQLRVNRRNLNQLRQTQSQLVQAEKMAFLGELTAGIAHELQNPLTFMKNFAEVSSGLVDDMHGQDQNATRNSGLEQEILAGLKQNLQQISQHGQRASSIIKDMLEHSRSGTSQRVPTDLNALVAEALDLAYQALCARDVTFSATLTTDFDLGLEPVAVVPQDLSRVLLNLCTNALHAVRERQQQMVVPAGDVPEAAPYQATVTVSTGRLPGRAVEIRVRDNGTGMSEMVRAKIFQPFFTTKPVGEGTGLGLSLSHDIVTKGHGGTLTVETREGRGTEFRLILPY</sequence>
<feature type="transmembrane region" description="Helical" evidence="4">
    <location>
        <begin position="443"/>
        <end position="464"/>
    </location>
</feature>
<dbReference type="SUPFAM" id="SSF55874">
    <property type="entry name" value="ATPase domain of HSP90 chaperone/DNA topoisomerase II/histidine kinase"/>
    <property type="match status" value="1"/>
</dbReference>
<dbReference type="Pfam" id="PF02518">
    <property type="entry name" value="HATPase_c"/>
    <property type="match status" value="1"/>
</dbReference>
<dbReference type="AlphaFoldDB" id="A0A927BGB9"/>
<evidence type="ECO:0000256" key="3">
    <source>
        <dbReference type="ARBA" id="ARBA00022553"/>
    </source>
</evidence>
<evidence type="ECO:0000259" key="6">
    <source>
        <dbReference type="PROSITE" id="PS50109"/>
    </source>
</evidence>
<dbReference type="EMBL" id="JACXAD010000036">
    <property type="protein sequence ID" value="MBD2770391.1"/>
    <property type="molecule type" value="Genomic_DNA"/>
</dbReference>
<dbReference type="InterPro" id="IPR036890">
    <property type="entry name" value="HATPase_C_sf"/>
</dbReference>
<feature type="domain" description="Histidine kinase" evidence="6">
    <location>
        <begin position="498"/>
        <end position="747"/>
    </location>
</feature>
<keyword evidence="8" id="KW-1185">Reference proteome</keyword>
<dbReference type="InterPro" id="IPR003661">
    <property type="entry name" value="HisK_dim/P_dom"/>
</dbReference>
<evidence type="ECO:0000256" key="1">
    <source>
        <dbReference type="ARBA" id="ARBA00000085"/>
    </source>
</evidence>
<dbReference type="InterPro" id="IPR003594">
    <property type="entry name" value="HATPase_dom"/>
</dbReference>
<dbReference type="InterPro" id="IPR036097">
    <property type="entry name" value="HisK_dim/P_sf"/>
</dbReference>
<evidence type="ECO:0000313" key="8">
    <source>
        <dbReference type="Proteomes" id="UP000612233"/>
    </source>
</evidence>
<dbReference type="RefSeq" id="WP_191007201.1">
    <property type="nucleotide sequence ID" value="NZ_JACXAD010000036.1"/>
</dbReference>
<dbReference type="InterPro" id="IPR004358">
    <property type="entry name" value="Sig_transdc_His_kin-like_C"/>
</dbReference>
<dbReference type="PRINTS" id="PR00344">
    <property type="entry name" value="BCTRLSENSOR"/>
</dbReference>
<gene>
    <name evidence="7" type="ORF">IC235_21100</name>
</gene>
<protein>
    <recommendedName>
        <fullName evidence="2">histidine kinase</fullName>
        <ecNumber evidence="2">2.7.13.3</ecNumber>
    </recommendedName>
</protein>
<dbReference type="Proteomes" id="UP000612233">
    <property type="component" value="Unassembled WGS sequence"/>
</dbReference>
<dbReference type="InterPro" id="IPR011990">
    <property type="entry name" value="TPR-like_helical_dom_sf"/>
</dbReference>
<evidence type="ECO:0000256" key="4">
    <source>
        <dbReference type="SAM" id="Phobius"/>
    </source>
</evidence>